<keyword evidence="3" id="KW-1185">Reference proteome</keyword>
<evidence type="ECO:0000313" key="2">
    <source>
        <dbReference type="EMBL" id="KAH3733661.1"/>
    </source>
</evidence>
<accession>A0A9D4HWJ2</accession>
<gene>
    <name evidence="2" type="ORF">DPMN_040093</name>
</gene>
<organism evidence="2 3">
    <name type="scientific">Dreissena polymorpha</name>
    <name type="common">Zebra mussel</name>
    <name type="synonym">Mytilus polymorpha</name>
    <dbReference type="NCBI Taxonomy" id="45954"/>
    <lineage>
        <taxon>Eukaryota</taxon>
        <taxon>Metazoa</taxon>
        <taxon>Spiralia</taxon>
        <taxon>Lophotrochozoa</taxon>
        <taxon>Mollusca</taxon>
        <taxon>Bivalvia</taxon>
        <taxon>Autobranchia</taxon>
        <taxon>Heteroconchia</taxon>
        <taxon>Euheterodonta</taxon>
        <taxon>Imparidentia</taxon>
        <taxon>Neoheterodontei</taxon>
        <taxon>Myida</taxon>
        <taxon>Dreissenoidea</taxon>
        <taxon>Dreissenidae</taxon>
        <taxon>Dreissena</taxon>
    </lineage>
</organism>
<protein>
    <submittedName>
        <fullName evidence="2">Uncharacterized protein</fullName>
    </submittedName>
</protein>
<dbReference type="EMBL" id="JAIWYP010000011">
    <property type="protein sequence ID" value="KAH3733661.1"/>
    <property type="molecule type" value="Genomic_DNA"/>
</dbReference>
<feature type="compositionally biased region" description="Basic and acidic residues" evidence="1">
    <location>
        <begin position="21"/>
        <end position="45"/>
    </location>
</feature>
<sequence>MGSRYPGHARGRPQGNAETGEDLKGHCRVPRADDVVQQEKNEARNVEAGVEEQTAMYI</sequence>
<evidence type="ECO:0000313" key="3">
    <source>
        <dbReference type="Proteomes" id="UP000828390"/>
    </source>
</evidence>
<name>A0A9D4HWJ2_DREPO</name>
<comment type="caution">
    <text evidence="2">The sequence shown here is derived from an EMBL/GenBank/DDBJ whole genome shotgun (WGS) entry which is preliminary data.</text>
</comment>
<feature type="region of interest" description="Disordered" evidence="1">
    <location>
        <begin position="1"/>
        <end position="58"/>
    </location>
</feature>
<proteinExistence type="predicted"/>
<dbReference type="Proteomes" id="UP000828390">
    <property type="component" value="Unassembled WGS sequence"/>
</dbReference>
<reference evidence="2" key="1">
    <citation type="journal article" date="2019" name="bioRxiv">
        <title>The Genome of the Zebra Mussel, Dreissena polymorpha: A Resource for Invasive Species Research.</title>
        <authorList>
            <person name="McCartney M.A."/>
            <person name="Auch B."/>
            <person name="Kono T."/>
            <person name="Mallez S."/>
            <person name="Zhang Y."/>
            <person name="Obille A."/>
            <person name="Becker A."/>
            <person name="Abrahante J.E."/>
            <person name="Garbe J."/>
            <person name="Badalamenti J.P."/>
            <person name="Herman A."/>
            <person name="Mangelson H."/>
            <person name="Liachko I."/>
            <person name="Sullivan S."/>
            <person name="Sone E.D."/>
            <person name="Koren S."/>
            <person name="Silverstein K.A.T."/>
            <person name="Beckman K.B."/>
            <person name="Gohl D.M."/>
        </authorList>
    </citation>
    <scope>NUCLEOTIDE SEQUENCE</scope>
    <source>
        <strain evidence="2">Duluth1</strain>
        <tissue evidence="2">Whole animal</tissue>
    </source>
</reference>
<reference evidence="2" key="2">
    <citation type="submission" date="2020-11" db="EMBL/GenBank/DDBJ databases">
        <authorList>
            <person name="McCartney M.A."/>
            <person name="Auch B."/>
            <person name="Kono T."/>
            <person name="Mallez S."/>
            <person name="Becker A."/>
            <person name="Gohl D.M."/>
            <person name="Silverstein K.A.T."/>
            <person name="Koren S."/>
            <person name="Bechman K.B."/>
            <person name="Herman A."/>
            <person name="Abrahante J.E."/>
            <person name="Garbe J."/>
        </authorList>
    </citation>
    <scope>NUCLEOTIDE SEQUENCE</scope>
    <source>
        <strain evidence="2">Duluth1</strain>
        <tissue evidence="2">Whole animal</tissue>
    </source>
</reference>
<dbReference type="AlphaFoldDB" id="A0A9D4HWJ2"/>
<evidence type="ECO:0000256" key="1">
    <source>
        <dbReference type="SAM" id="MobiDB-lite"/>
    </source>
</evidence>